<proteinExistence type="predicted"/>
<dbReference type="Proteomes" id="UP000645555">
    <property type="component" value="Unassembled WGS sequence"/>
</dbReference>
<gene>
    <name evidence="2" type="ORF">GCM10010515_57280</name>
</gene>
<dbReference type="Gene3D" id="3.40.50.1000">
    <property type="entry name" value="HAD superfamily/HAD-like"/>
    <property type="match status" value="1"/>
</dbReference>
<dbReference type="InterPro" id="IPR036412">
    <property type="entry name" value="HAD-like_sf"/>
</dbReference>
<dbReference type="AlphaFoldDB" id="A0A918U1S6"/>
<dbReference type="EMBL" id="BMWD01000024">
    <property type="protein sequence ID" value="GGX82324.1"/>
    <property type="molecule type" value="Genomic_DNA"/>
</dbReference>
<accession>A0A918U1S6</accession>
<protein>
    <submittedName>
        <fullName evidence="2">Uncharacterized protein</fullName>
    </submittedName>
</protein>
<dbReference type="InterPro" id="IPR023214">
    <property type="entry name" value="HAD_sf"/>
</dbReference>
<organism evidence="2 3">
    <name type="scientific">Streptomyces fructofermentans</name>
    <dbReference type="NCBI Taxonomy" id="152141"/>
    <lineage>
        <taxon>Bacteria</taxon>
        <taxon>Bacillati</taxon>
        <taxon>Actinomycetota</taxon>
        <taxon>Actinomycetes</taxon>
        <taxon>Kitasatosporales</taxon>
        <taxon>Streptomycetaceae</taxon>
        <taxon>Streptomyces</taxon>
    </lineage>
</organism>
<comment type="caution">
    <text evidence="2">The sequence shown here is derived from an EMBL/GenBank/DDBJ whole genome shotgun (WGS) entry which is preliminary data.</text>
</comment>
<evidence type="ECO:0000313" key="2">
    <source>
        <dbReference type="EMBL" id="GGX82324.1"/>
    </source>
</evidence>
<reference evidence="2" key="2">
    <citation type="submission" date="2020-09" db="EMBL/GenBank/DDBJ databases">
        <authorList>
            <person name="Sun Q."/>
            <person name="Ohkuma M."/>
        </authorList>
    </citation>
    <scope>NUCLEOTIDE SEQUENCE</scope>
    <source>
        <strain evidence="2">JCM 4956</strain>
    </source>
</reference>
<name>A0A918U1S6_9ACTN</name>
<dbReference type="SUPFAM" id="SSF56784">
    <property type="entry name" value="HAD-like"/>
    <property type="match status" value="1"/>
</dbReference>
<keyword evidence="3" id="KW-1185">Reference proteome</keyword>
<evidence type="ECO:0000313" key="3">
    <source>
        <dbReference type="Proteomes" id="UP000645555"/>
    </source>
</evidence>
<evidence type="ECO:0000256" key="1">
    <source>
        <dbReference type="SAM" id="MobiDB-lite"/>
    </source>
</evidence>
<reference evidence="2" key="1">
    <citation type="journal article" date="2014" name="Int. J. Syst. Evol. Microbiol.">
        <title>Complete genome sequence of Corynebacterium casei LMG S-19264T (=DSM 44701T), isolated from a smear-ripened cheese.</title>
        <authorList>
            <consortium name="US DOE Joint Genome Institute (JGI-PGF)"/>
            <person name="Walter F."/>
            <person name="Albersmeier A."/>
            <person name="Kalinowski J."/>
            <person name="Ruckert C."/>
        </authorList>
    </citation>
    <scope>NUCLEOTIDE SEQUENCE</scope>
    <source>
        <strain evidence="2">JCM 4956</strain>
    </source>
</reference>
<feature type="region of interest" description="Disordered" evidence="1">
    <location>
        <begin position="223"/>
        <end position="245"/>
    </location>
</feature>
<sequence length="245" mass="26325">MVGVGWLRLVAVNIDGVLLEDSFTPVIRRFVERRGVVYTAALERAVLSQPQVEAAGVLVGLGVAGSPKEVVAAYFEERAAYVKEQPVRVVPGALALLERLRATGVQLVCYGGLEYRHFEEHLGSWASYFDGPRYVCTDGFRPGVREIAEDVFGLAAERVLFIDDVARVAERARELGAAFVGHPGRGFQREFMRDAGVRHVVDSLGAIDDRLLRTVDAEAASGTLWPSAPTASGPASGTGRADGSA</sequence>